<dbReference type="EMBL" id="EQ962652">
    <property type="protein sequence ID" value="EED23006.1"/>
    <property type="molecule type" value="Genomic_DNA"/>
</dbReference>
<dbReference type="GeneID" id="8104394"/>
<dbReference type="HOGENOM" id="CLU_826855_0_0_1"/>
<dbReference type="VEuPathDB" id="FungiDB:TSTA_064720"/>
<dbReference type="eggNOG" id="ENOG502SJ79">
    <property type="taxonomic scope" value="Eukaryota"/>
</dbReference>
<proteinExistence type="predicted"/>
<keyword evidence="2" id="KW-1185">Reference proteome</keyword>
<reference evidence="2" key="1">
    <citation type="journal article" date="2015" name="Genome Announc.">
        <title>Genome sequence of the AIDS-associated pathogen Penicillium marneffei (ATCC18224) and its near taxonomic relative Talaromyces stipitatus (ATCC10500).</title>
        <authorList>
            <person name="Nierman W.C."/>
            <person name="Fedorova-Abrams N.D."/>
            <person name="Andrianopoulos A."/>
        </authorList>
    </citation>
    <scope>NUCLEOTIDE SEQUENCE [LARGE SCALE GENOMIC DNA]</scope>
    <source>
        <strain evidence="2">ATCC 10500 / CBS 375.48 / QM 6759 / NRRL 1006</strain>
    </source>
</reference>
<dbReference type="OrthoDB" id="2913095at2759"/>
<sequence length="336" mass="38657">MEVFWRRLDNPVAIAHLGLRDKQWLADLKKDEYCNSDLLTRDSSGQLASVTGLLRECLDIIRDKAASEDREGFDFVKQCALVPLSMCHLEKAMQADGQKSEADVERLRQIYEDDSAAKGPKSFDDTVLEKLLAGEEPSLEAARTEFLNFHQTKSREKSVEFWSIHWNRLLEFWREASRLESEAEVDSERAACYQKVQRDLLGFTCNNCNRHWDYGNGLHACKYCYNVGPLRYLLGRAAIRRNTQSSCMQQYTRLVRVTAVGRRSNLILPGIPLLLLLNIQTLGAKRRRARQYQLDVFGIHNPKLAKPRLRGLAPARAYQLEVRDLVIIDRTGERFP</sequence>
<evidence type="ECO:0000313" key="1">
    <source>
        <dbReference type="EMBL" id="EED23006.1"/>
    </source>
</evidence>
<dbReference type="RefSeq" id="XP_002340393.1">
    <property type="nucleotide sequence ID" value="XM_002340352.1"/>
</dbReference>
<organism evidence="1 2">
    <name type="scientific">Talaromyces stipitatus (strain ATCC 10500 / CBS 375.48 / QM 6759 / NRRL 1006)</name>
    <name type="common">Penicillium stipitatum</name>
    <dbReference type="NCBI Taxonomy" id="441959"/>
    <lineage>
        <taxon>Eukaryota</taxon>
        <taxon>Fungi</taxon>
        <taxon>Dikarya</taxon>
        <taxon>Ascomycota</taxon>
        <taxon>Pezizomycotina</taxon>
        <taxon>Eurotiomycetes</taxon>
        <taxon>Eurotiomycetidae</taxon>
        <taxon>Eurotiales</taxon>
        <taxon>Trichocomaceae</taxon>
        <taxon>Talaromyces</taxon>
        <taxon>Talaromyces sect. Talaromyces</taxon>
    </lineage>
</organism>
<gene>
    <name evidence="1" type="ORF">TSTA_064720</name>
</gene>
<dbReference type="InterPro" id="IPR042621">
    <property type="entry name" value="TTC23/TTC23L"/>
</dbReference>
<dbReference type="AlphaFoldDB" id="B8LTC8"/>
<dbReference type="PANTHER" id="PTHR14485">
    <property type="entry name" value="TETRATRICOPEPTIDE REPEAT PROTEIN 23"/>
    <property type="match status" value="1"/>
</dbReference>
<dbReference type="InParanoid" id="B8LTC8"/>
<accession>B8LTC8</accession>
<evidence type="ECO:0000313" key="2">
    <source>
        <dbReference type="Proteomes" id="UP000001745"/>
    </source>
</evidence>
<dbReference type="PANTHER" id="PTHR14485:SF2">
    <property type="entry name" value="FUNGAL STAND N-TERMINAL GOODBYE DOMAIN-CONTAINING PROTEIN"/>
    <property type="match status" value="1"/>
</dbReference>
<dbReference type="Proteomes" id="UP000001745">
    <property type="component" value="Unassembled WGS sequence"/>
</dbReference>
<name>B8LTC8_TALSN</name>
<protein>
    <submittedName>
        <fullName evidence="1">Uncharacterized protein</fullName>
    </submittedName>
</protein>